<gene>
    <name evidence="2" type="ORF">E1294_07355</name>
</gene>
<accession>A0A4R4X1J8</accession>
<keyword evidence="1" id="KW-1133">Transmembrane helix</keyword>
<keyword evidence="1" id="KW-0472">Membrane</keyword>
<sequence>MAILGLFVGLIAGALLTSAVARPLVQSGGEISTGAALLLGAIMPVLGVAGAVAGVVIARKTR</sequence>
<dbReference type="EMBL" id="SMKP01000014">
    <property type="protein sequence ID" value="TDD24074.1"/>
    <property type="molecule type" value="Genomic_DNA"/>
</dbReference>
<proteinExistence type="predicted"/>
<feature type="transmembrane region" description="Helical" evidence="1">
    <location>
        <begin position="37"/>
        <end position="58"/>
    </location>
</feature>
<keyword evidence="3" id="KW-1185">Reference proteome</keyword>
<protein>
    <submittedName>
        <fullName evidence="2">Uncharacterized protein</fullName>
    </submittedName>
</protein>
<evidence type="ECO:0000313" key="3">
    <source>
        <dbReference type="Proteomes" id="UP000294543"/>
    </source>
</evidence>
<comment type="caution">
    <text evidence="2">The sequence shown here is derived from an EMBL/GenBank/DDBJ whole genome shotgun (WGS) entry which is preliminary data.</text>
</comment>
<organism evidence="2 3">
    <name type="scientific">Nonomuraea diastatica</name>
    <dbReference type="NCBI Taxonomy" id="1848329"/>
    <lineage>
        <taxon>Bacteria</taxon>
        <taxon>Bacillati</taxon>
        <taxon>Actinomycetota</taxon>
        <taxon>Actinomycetes</taxon>
        <taxon>Streptosporangiales</taxon>
        <taxon>Streptosporangiaceae</taxon>
        <taxon>Nonomuraea</taxon>
    </lineage>
</organism>
<dbReference type="AlphaFoldDB" id="A0A4R4X1J8"/>
<name>A0A4R4X1J8_9ACTN</name>
<evidence type="ECO:0000313" key="2">
    <source>
        <dbReference type="EMBL" id="TDD24074.1"/>
    </source>
</evidence>
<keyword evidence="1" id="KW-0812">Transmembrane</keyword>
<evidence type="ECO:0000256" key="1">
    <source>
        <dbReference type="SAM" id="Phobius"/>
    </source>
</evidence>
<dbReference type="OrthoDB" id="9994493at2"/>
<dbReference type="Proteomes" id="UP000294543">
    <property type="component" value="Unassembled WGS sequence"/>
</dbReference>
<reference evidence="2 3" key="1">
    <citation type="submission" date="2019-03" db="EMBL/GenBank/DDBJ databases">
        <title>Draft genome sequences of novel Actinobacteria.</title>
        <authorList>
            <person name="Sahin N."/>
            <person name="Ay H."/>
            <person name="Saygin H."/>
        </authorList>
    </citation>
    <scope>NUCLEOTIDE SEQUENCE [LARGE SCALE GENOMIC DNA]</scope>
    <source>
        <strain evidence="2 3">KC712</strain>
    </source>
</reference>